<dbReference type="Pfam" id="PF10056">
    <property type="entry name" value="DUF2293"/>
    <property type="match status" value="1"/>
</dbReference>
<dbReference type="AlphaFoldDB" id="X0VJL8"/>
<sequence>PYDRLLTAGYHRIDARAEVGAAVRTVLEEWEGIHSDEVF</sequence>
<accession>X0VJL8</accession>
<dbReference type="EMBL" id="BARS01024886">
    <property type="protein sequence ID" value="GAG12698.1"/>
    <property type="molecule type" value="Genomic_DNA"/>
</dbReference>
<protein>
    <recommendedName>
        <fullName evidence="1">DUF2293 domain-containing protein</fullName>
    </recommendedName>
</protein>
<organism evidence="2">
    <name type="scientific">marine sediment metagenome</name>
    <dbReference type="NCBI Taxonomy" id="412755"/>
    <lineage>
        <taxon>unclassified sequences</taxon>
        <taxon>metagenomes</taxon>
        <taxon>ecological metagenomes</taxon>
    </lineage>
</organism>
<name>X0VJL8_9ZZZZ</name>
<reference evidence="2" key="1">
    <citation type="journal article" date="2014" name="Front. Microbiol.">
        <title>High frequency of phylogenetically diverse reductive dehalogenase-homologous genes in deep subseafloor sedimentary metagenomes.</title>
        <authorList>
            <person name="Kawai M."/>
            <person name="Futagami T."/>
            <person name="Toyoda A."/>
            <person name="Takaki Y."/>
            <person name="Nishi S."/>
            <person name="Hori S."/>
            <person name="Arai W."/>
            <person name="Tsubouchi T."/>
            <person name="Morono Y."/>
            <person name="Uchiyama I."/>
            <person name="Ito T."/>
            <person name="Fujiyama A."/>
            <person name="Inagaki F."/>
            <person name="Takami H."/>
        </authorList>
    </citation>
    <scope>NUCLEOTIDE SEQUENCE</scope>
    <source>
        <strain evidence="2">Expedition CK06-06</strain>
    </source>
</reference>
<dbReference type="InterPro" id="IPR018744">
    <property type="entry name" value="DUF2293"/>
</dbReference>
<evidence type="ECO:0000313" key="2">
    <source>
        <dbReference type="EMBL" id="GAG12698.1"/>
    </source>
</evidence>
<feature type="non-terminal residue" evidence="2">
    <location>
        <position position="1"/>
    </location>
</feature>
<evidence type="ECO:0000259" key="1">
    <source>
        <dbReference type="Pfam" id="PF10056"/>
    </source>
</evidence>
<comment type="caution">
    <text evidence="2">The sequence shown here is derived from an EMBL/GenBank/DDBJ whole genome shotgun (WGS) entry which is preliminary data.</text>
</comment>
<gene>
    <name evidence="2" type="ORF">S01H1_39438</name>
</gene>
<proteinExistence type="predicted"/>
<feature type="domain" description="DUF2293" evidence="1">
    <location>
        <begin position="1"/>
        <end position="31"/>
    </location>
</feature>